<keyword evidence="8 9" id="KW-0413">Isomerase</keyword>
<dbReference type="GO" id="GO:0016853">
    <property type="term" value="F:isomerase activity"/>
    <property type="evidence" value="ECO:0007669"/>
    <property type="project" value="UniProtKB-KW"/>
</dbReference>
<dbReference type="RefSeq" id="WP_099365961.1">
    <property type="nucleotide sequence ID" value="NZ_JAYLLN010000029.1"/>
</dbReference>
<organism evidence="11 12">
    <name type="scientific">Sphingobacterium tenebrionis</name>
    <dbReference type="NCBI Taxonomy" id="3111775"/>
    <lineage>
        <taxon>Bacteria</taxon>
        <taxon>Pseudomonadati</taxon>
        <taxon>Bacteroidota</taxon>
        <taxon>Sphingobacteriia</taxon>
        <taxon>Sphingobacteriales</taxon>
        <taxon>Sphingobacteriaceae</taxon>
        <taxon>Sphingobacterium</taxon>
    </lineage>
</organism>
<dbReference type="Gene3D" id="3.20.20.70">
    <property type="entry name" value="Aldolase class I"/>
    <property type="match status" value="1"/>
</dbReference>
<comment type="caution">
    <text evidence="11">The sequence shown here is derived from an EMBL/GenBank/DDBJ whole genome shotgun (WGS) entry which is preliminary data.</text>
</comment>
<evidence type="ECO:0000256" key="5">
    <source>
        <dbReference type="ARBA" id="ARBA00022605"/>
    </source>
</evidence>
<name>A0ABU8I822_9SPHI</name>
<dbReference type="PANTHER" id="PTHR42894:SF1">
    <property type="entry name" value="N-(5'-PHOSPHORIBOSYL)ANTHRANILATE ISOMERASE"/>
    <property type="match status" value="1"/>
</dbReference>
<reference evidence="11 12" key="1">
    <citation type="submission" date="2024-01" db="EMBL/GenBank/DDBJ databases">
        <title>Sphingobacterium tenebrionis sp. nov., a novel endophyte isolated from tenebrio molitor intestines.</title>
        <authorList>
            <person name="Zhang C."/>
        </authorList>
    </citation>
    <scope>NUCLEOTIDE SEQUENCE [LARGE SCALE GENOMIC DNA]</scope>
    <source>
        <strain evidence="11 12">PU5-4</strain>
    </source>
</reference>
<keyword evidence="12" id="KW-1185">Reference proteome</keyword>
<evidence type="ECO:0000256" key="6">
    <source>
        <dbReference type="ARBA" id="ARBA00022822"/>
    </source>
</evidence>
<evidence type="ECO:0000256" key="9">
    <source>
        <dbReference type="HAMAP-Rule" id="MF_00135"/>
    </source>
</evidence>
<comment type="similarity">
    <text evidence="9">Belongs to the TrpF family.</text>
</comment>
<dbReference type="Proteomes" id="UP001363035">
    <property type="component" value="Unassembled WGS sequence"/>
</dbReference>
<sequence length="209" mass="23167">MPKRNILIKVCGMRDPENIKELAGLPLNYIGHIFYPKSARYVGNLSTLADAPGLKKTGVFVNASLSEITSAIKQYDLKVIQLHGDESPALAKDLKGLGMEVIKAFGIDEGFDWSKVAPFLDQVDYLLFDSKSAAYGGTGYTFNWEKLTSYPYEKPYFLSGGLSLENLSEALAFDDARLVGLDLNSKFELEPGLKDIEKIKEALKTIHHE</sequence>
<dbReference type="InterPro" id="IPR001240">
    <property type="entry name" value="PRAI_dom"/>
</dbReference>
<protein>
    <recommendedName>
        <fullName evidence="4 9">N-(5'-phosphoribosyl)anthranilate isomerase</fullName>
        <shortName evidence="9">PRAI</shortName>
        <ecNumber evidence="3 9">5.3.1.24</ecNumber>
    </recommendedName>
</protein>
<evidence type="ECO:0000256" key="4">
    <source>
        <dbReference type="ARBA" id="ARBA00022272"/>
    </source>
</evidence>
<evidence type="ECO:0000256" key="2">
    <source>
        <dbReference type="ARBA" id="ARBA00004664"/>
    </source>
</evidence>
<dbReference type="CDD" id="cd00405">
    <property type="entry name" value="PRAI"/>
    <property type="match status" value="1"/>
</dbReference>
<gene>
    <name evidence="9" type="primary">trpF</name>
    <name evidence="11" type="ORF">VJ786_11790</name>
</gene>
<keyword evidence="6 9" id="KW-0822">Tryptophan biosynthesis</keyword>
<dbReference type="InterPro" id="IPR013785">
    <property type="entry name" value="Aldolase_TIM"/>
</dbReference>
<proteinExistence type="inferred from homology"/>
<evidence type="ECO:0000313" key="12">
    <source>
        <dbReference type="Proteomes" id="UP001363035"/>
    </source>
</evidence>
<dbReference type="InterPro" id="IPR044643">
    <property type="entry name" value="TrpF_fam"/>
</dbReference>
<dbReference type="SUPFAM" id="SSF51366">
    <property type="entry name" value="Ribulose-phoshate binding barrel"/>
    <property type="match status" value="1"/>
</dbReference>
<keyword evidence="7 9" id="KW-0057">Aromatic amino acid biosynthesis</keyword>
<evidence type="ECO:0000256" key="1">
    <source>
        <dbReference type="ARBA" id="ARBA00001164"/>
    </source>
</evidence>
<dbReference type="PANTHER" id="PTHR42894">
    <property type="entry name" value="N-(5'-PHOSPHORIBOSYL)ANTHRANILATE ISOMERASE"/>
    <property type="match status" value="1"/>
</dbReference>
<dbReference type="InterPro" id="IPR011060">
    <property type="entry name" value="RibuloseP-bd_barrel"/>
</dbReference>
<evidence type="ECO:0000256" key="7">
    <source>
        <dbReference type="ARBA" id="ARBA00023141"/>
    </source>
</evidence>
<comment type="pathway">
    <text evidence="2 9">Amino-acid biosynthesis; L-tryptophan biosynthesis; L-tryptophan from chorismate: step 3/5.</text>
</comment>
<keyword evidence="5 9" id="KW-0028">Amino-acid biosynthesis</keyword>
<comment type="catalytic activity">
    <reaction evidence="1 9">
        <text>N-(5-phospho-beta-D-ribosyl)anthranilate = 1-(2-carboxyphenylamino)-1-deoxy-D-ribulose 5-phosphate</text>
        <dbReference type="Rhea" id="RHEA:21540"/>
        <dbReference type="ChEBI" id="CHEBI:18277"/>
        <dbReference type="ChEBI" id="CHEBI:58613"/>
        <dbReference type="EC" id="5.3.1.24"/>
    </reaction>
</comment>
<evidence type="ECO:0000256" key="8">
    <source>
        <dbReference type="ARBA" id="ARBA00023235"/>
    </source>
</evidence>
<dbReference type="Pfam" id="PF00697">
    <property type="entry name" value="PRAI"/>
    <property type="match status" value="1"/>
</dbReference>
<feature type="domain" description="N-(5'phosphoribosyl) anthranilate isomerase (PRAI)" evidence="10">
    <location>
        <begin position="9"/>
        <end position="204"/>
    </location>
</feature>
<dbReference type="HAMAP" id="MF_00135">
    <property type="entry name" value="PRAI"/>
    <property type="match status" value="1"/>
</dbReference>
<accession>A0ABU8I822</accession>
<evidence type="ECO:0000259" key="10">
    <source>
        <dbReference type="Pfam" id="PF00697"/>
    </source>
</evidence>
<evidence type="ECO:0000256" key="3">
    <source>
        <dbReference type="ARBA" id="ARBA00012572"/>
    </source>
</evidence>
<evidence type="ECO:0000313" key="11">
    <source>
        <dbReference type="EMBL" id="MEI5985580.1"/>
    </source>
</evidence>
<dbReference type="EC" id="5.3.1.24" evidence="3 9"/>
<dbReference type="EMBL" id="JAYLLN010000029">
    <property type="protein sequence ID" value="MEI5985580.1"/>
    <property type="molecule type" value="Genomic_DNA"/>
</dbReference>